<organism evidence="4 5">
    <name type="scientific">Bariatricus massiliensis</name>
    <dbReference type="NCBI Taxonomy" id="1745713"/>
    <lineage>
        <taxon>Bacteria</taxon>
        <taxon>Bacillati</taxon>
        <taxon>Bacillota</taxon>
        <taxon>Clostridia</taxon>
        <taxon>Lachnospirales</taxon>
        <taxon>Lachnospiraceae</taxon>
        <taxon>Bariatricus</taxon>
    </lineage>
</organism>
<dbReference type="CDD" id="cd01948">
    <property type="entry name" value="EAL"/>
    <property type="match status" value="1"/>
</dbReference>
<comment type="caution">
    <text evidence="4">The sequence shown here is derived from an EMBL/GenBank/DDBJ whole genome shotgun (WGS) entry which is preliminary data.</text>
</comment>
<dbReference type="NCBIfam" id="TIGR00229">
    <property type="entry name" value="sensory_box"/>
    <property type="match status" value="1"/>
</dbReference>
<dbReference type="RefSeq" id="WP_066736610.1">
    <property type="nucleotide sequence ID" value="NZ_JAJCIQ010000002.1"/>
</dbReference>
<dbReference type="Pfam" id="PF08447">
    <property type="entry name" value="PAS_3"/>
    <property type="match status" value="1"/>
</dbReference>
<dbReference type="EMBL" id="JAJCIS010000002">
    <property type="protein sequence ID" value="MCB7386609.1"/>
    <property type="molecule type" value="Genomic_DNA"/>
</dbReference>
<dbReference type="SUPFAM" id="SSF55785">
    <property type="entry name" value="PYP-like sensor domain (PAS domain)"/>
    <property type="match status" value="1"/>
</dbReference>
<dbReference type="InterPro" id="IPR035919">
    <property type="entry name" value="EAL_sf"/>
</dbReference>
<reference evidence="4 5" key="1">
    <citation type="submission" date="2021-10" db="EMBL/GenBank/DDBJ databases">
        <title>Collection of gut derived symbiotic bacterial strains cultured from healthy donors.</title>
        <authorList>
            <person name="Lin H."/>
            <person name="Littmann E."/>
            <person name="Kohout C."/>
            <person name="Pamer E.G."/>
        </authorList>
    </citation>
    <scope>NUCLEOTIDE SEQUENCE [LARGE SCALE GENOMIC DNA]</scope>
    <source>
        <strain evidence="4 5">DFI.1.165</strain>
    </source>
</reference>
<name>A0ABS8DDW8_9FIRM</name>
<dbReference type="Pfam" id="PF00990">
    <property type="entry name" value="GGDEF"/>
    <property type="match status" value="1"/>
</dbReference>
<dbReference type="PANTHER" id="PTHR33121">
    <property type="entry name" value="CYCLIC DI-GMP PHOSPHODIESTERASE PDEF"/>
    <property type="match status" value="1"/>
</dbReference>
<dbReference type="SMART" id="SM00267">
    <property type="entry name" value="GGDEF"/>
    <property type="match status" value="1"/>
</dbReference>
<dbReference type="Gene3D" id="3.30.70.270">
    <property type="match status" value="1"/>
</dbReference>
<dbReference type="PROSITE" id="PS50883">
    <property type="entry name" value="EAL"/>
    <property type="match status" value="1"/>
</dbReference>
<evidence type="ECO:0000259" key="1">
    <source>
        <dbReference type="PROSITE" id="PS50112"/>
    </source>
</evidence>
<evidence type="ECO:0000313" key="4">
    <source>
        <dbReference type="EMBL" id="MCB7386609.1"/>
    </source>
</evidence>
<dbReference type="Pfam" id="PF00563">
    <property type="entry name" value="EAL"/>
    <property type="match status" value="1"/>
</dbReference>
<evidence type="ECO:0000259" key="2">
    <source>
        <dbReference type="PROSITE" id="PS50883"/>
    </source>
</evidence>
<dbReference type="Proteomes" id="UP001299546">
    <property type="component" value="Unassembled WGS sequence"/>
</dbReference>
<keyword evidence="5" id="KW-1185">Reference proteome</keyword>
<feature type="domain" description="EAL" evidence="2">
    <location>
        <begin position="290"/>
        <end position="546"/>
    </location>
</feature>
<dbReference type="PROSITE" id="PS50887">
    <property type="entry name" value="GGDEF"/>
    <property type="match status" value="1"/>
</dbReference>
<dbReference type="InterPro" id="IPR013655">
    <property type="entry name" value="PAS_fold_3"/>
</dbReference>
<feature type="domain" description="GGDEF" evidence="3">
    <location>
        <begin position="149"/>
        <end position="281"/>
    </location>
</feature>
<dbReference type="InterPro" id="IPR000160">
    <property type="entry name" value="GGDEF_dom"/>
</dbReference>
<dbReference type="InterPro" id="IPR043128">
    <property type="entry name" value="Rev_trsase/Diguanyl_cyclase"/>
</dbReference>
<dbReference type="SUPFAM" id="SSF55073">
    <property type="entry name" value="Nucleotide cyclase"/>
    <property type="match status" value="1"/>
</dbReference>
<feature type="domain" description="PAS" evidence="1">
    <location>
        <begin position="22"/>
        <end position="79"/>
    </location>
</feature>
<dbReference type="NCBIfam" id="TIGR00254">
    <property type="entry name" value="GGDEF"/>
    <property type="match status" value="1"/>
</dbReference>
<sequence length="549" mass="63601">MNLILENDLFEAFAEASDHVYIYVCDVSQDLSRWSLNAVEYFGLPGEYMKGAANIWMEKIHPEDRARYLADIDAVFSGKQQKHKCEYRAMNRFGDYVWLECRGTMVYDDARRPKIFAGMMTRLDARNKYDPLTNLKTFYEFNNLDFSSHSGTVLLIGIDNFRRVINNYGYSSGDVILQEFCGRLQDYCEGKRYLYRLEGDEFIIVSPGSTRGDTEALFAEIQRLGIGLGQQRNLLISIEVSGGAVFYPQDGEKRDILITNMEHSLEHAKEYERGKLVFFSREIAEHHNRKARLIQEVDRCVRKNFQGFELYFQPIVNKSDFQAASCEALLRWRTEEGIYGNIGEIIKILEQSGRINEVGRWVGEEAFRQARQWQREYGMFRVGFNVSYIQFKDSSFVDYLIEKAKEYQIDPALISIELTESSKVDDFTYLAKCFEQLRDFGFRISLDDFGIAYSTLLLLKNLPADSIKIDHSFVRGLSRENTVDLAIIESVVSLCRKLQINVVVEGVESAEILDIMDKVPVNYLQGYYFERPIPVQQFEQIILKKVLNS</sequence>
<dbReference type="Gene3D" id="3.30.450.20">
    <property type="entry name" value="PAS domain"/>
    <property type="match status" value="1"/>
</dbReference>
<evidence type="ECO:0000259" key="3">
    <source>
        <dbReference type="PROSITE" id="PS50887"/>
    </source>
</evidence>
<dbReference type="PANTHER" id="PTHR33121:SF71">
    <property type="entry name" value="OXYGEN SENSOR PROTEIN DOSP"/>
    <property type="match status" value="1"/>
</dbReference>
<dbReference type="InterPro" id="IPR035965">
    <property type="entry name" value="PAS-like_dom_sf"/>
</dbReference>
<dbReference type="InterPro" id="IPR000014">
    <property type="entry name" value="PAS"/>
</dbReference>
<dbReference type="SUPFAM" id="SSF141868">
    <property type="entry name" value="EAL domain-like"/>
    <property type="match status" value="1"/>
</dbReference>
<dbReference type="InterPro" id="IPR050706">
    <property type="entry name" value="Cyclic-di-GMP_PDE-like"/>
</dbReference>
<dbReference type="InterPro" id="IPR001633">
    <property type="entry name" value="EAL_dom"/>
</dbReference>
<dbReference type="SMART" id="SM00052">
    <property type="entry name" value="EAL"/>
    <property type="match status" value="1"/>
</dbReference>
<gene>
    <name evidence="4" type="ORF">LIZ65_04855</name>
</gene>
<dbReference type="Gene3D" id="3.20.20.450">
    <property type="entry name" value="EAL domain"/>
    <property type="match status" value="1"/>
</dbReference>
<accession>A0ABS8DDW8</accession>
<dbReference type="CDD" id="cd00130">
    <property type="entry name" value="PAS"/>
    <property type="match status" value="1"/>
</dbReference>
<dbReference type="InterPro" id="IPR029787">
    <property type="entry name" value="Nucleotide_cyclase"/>
</dbReference>
<evidence type="ECO:0000313" key="5">
    <source>
        <dbReference type="Proteomes" id="UP001299546"/>
    </source>
</evidence>
<dbReference type="CDD" id="cd01949">
    <property type="entry name" value="GGDEF"/>
    <property type="match status" value="1"/>
</dbReference>
<protein>
    <submittedName>
        <fullName evidence="4">EAL domain-containing protein</fullName>
    </submittedName>
</protein>
<dbReference type="PROSITE" id="PS50112">
    <property type="entry name" value="PAS"/>
    <property type="match status" value="1"/>
</dbReference>
<proteinExistence type="predicted"/>